<sequence length="445" mass="50023">MIEDYIKLFAEKQPQKIAIICDRQKVTYEQLYDKIKKRAAEICQRFATNKHQQASLSSHRAIVFRSSQTIDFLVTYFAIHLSGNIAVPLEKDATEETFSTIQKQVEHMIFPKEVADILFTTGTTGKSKGIMISHRAILANADNLKEAQGFNKDLVFIISGPLNHIGSLSKVYPTLMCGATLYLLQGMKDLNAFYTALDYPCSKMATFLVPTNIRILLTFSSNRLHTYAHKIDFIETGASAISQKDLDLLRKTLPTSRLYNTYASTETGIIATYNFNTPESKANCLGKAMKHSHFFITAEGRIACQGDTLMLGYVGDEEMTRLVLNNGTIYTSDNGEIDSEGRLHMLGRQDDVINIGGYKVAPTEVEDVALSLPDIKECICIAAEHPVIGVVTKLLIVSEKDEIDKKSIARFIASKLESYKVPIYYEKVDKIERTFNGKLNRKYYR</sequence>
<dbReference type="Gene3D" id="3.40.50.980">
    <property type="match status" value="1"/>
</dbReference>
<dbReference type="Gene3D" id="3.30.300.30">
    <property type="match status" value="1"/>
</dbReference>
<dbReference type="GO" id="GO:0006631">
    <property type="term" value="P:fatty acid metabolic process"/>
    <property type="evidence" value="ECO:0007669"/>
    <property type="project" value="TreeGrafter"/>
</dbReference>
<evidence type="ECO:0000259" key="4">
    <source>
        <dbReference type="Pfam" id="PF13193"/>
    </source>
</evidence>
<dbReference type="PROSITE" id="PS00455">
    <property type="entry name" value="AMP_BINDING"/>
    <property type="match status" value="1"/>
</dbReference>
<proteinExistence type="inferred from homology"/>
<dbReference type="PANTHER" id="PTHR43201:SF5">
    <property type="entry name" value="MEDIUM-CHAIN ACYL-COA LIGASE ACSF2, MITOCHONDRIAL"/>
    <property type="match status" value="1"/>
</dbReference>
<dbReference type="EMBL" id="BPTR01000001">
    <property type="protein sequence ID" value="GJG26803.1"/>
    <property type="molecule type" value="Genomic_DNA"/>
</dbReference>
<name>A0AA37HWD1_SEGBR</name>
<evidence type="ECO:0000313" key="6">
    <source>
        <dbReference type="Proteomes" id="UP000887043"/>
    </source>
</evidence>
<protein>
    <recommendedName>
        <fullName evidence="7">Long-chain fatty acid--CoA ligase</fullName>
    </recommendedName>
</protein>
<evidence type="ECO:0000256" key="2">
    <source>
        <dbReference type="ARBA" id="ARBA00022598"/>
    </source>
</evidence>
<feature type="domain" description="AMP-binding enzyme C-terminal" evidence="4">
    <location>
        <begin position="364"/>
        <end position="438"/>
    </location>
</feature>
<dbReference type="InterPro" id="IPR042099">
    <property type="entry name" value="ANL_N_sf"/>
</dbReference>
<dbReference type="Pfam" id="PF13193">
    <property type="entry name" value="AMP-binding_C"/>
    <property type="match status" value="1"/>
</dbReference>
<dbReference type="Gene3D" id="3.40.50.12780">
    <property type="entry name" value="N-terminal domain of ligase-like"/>
    <property type="match status" value="1"/>
</dbReference>
<gene>
    <name evidence="5" type="ORF">PRRU23_05030</name>
</gene>
<dbReference type="PANTHER" id="PTHR43201">
    <property type="entry name" value="ACYL-COA SYNTHETASE"/>
    <property type="match status" value="1"/>
</dbReference>
<evidence type="ECO:0008006" key="7">
    <source>
        <dbReference type="Google" id="ProtNLM"/>
    </source>
</evidence>
<dbReference type="Proteomes" id="UP000887043">
    <property type="component" value="Unassembled WGS sequence"/>
</dbReference>
<evidence type="ECO:0000256" key="1">
    <source>
        <dbReference type="ARBA" id="ARBA00006432"/>
    </source>
</evidence>
<comment type="caution">
    <text evidence="5">The sequence shown here is derived from an EMBL/GenBank/DDBJ whole genome shotgun (WGS) entry which is preliminary data.</text>
</comment>
<dbReference type="PROSITE" id="PS50096">
    <property type="entry name" value="IQ"/>
    <property type="match status" value="1"/>
</dbReference>
<comment type="similarity">
    <text evidence="1">Belongs to the ATP-dependent AMP-binding enzyme family.</text>
</comment>
<dbReference type="GO" id="GO:0031956">
    <property type="term" value="F:medium-chain fatty acid-CoA ligase activity"/>
    <property type="evidence" value="ECO:0007669"/>
    <property type="project" value="TreeGrafter"/>
</dbReference>
<dbReference type="SUPFAM" id="SSF56801">
    <property type="entry name" value="Acetyl-CoA synthetase-like"/>
    <property type="match status" value="1"/>
</dbReference>
<dbReference type="InterPro" id="IPR045851">
    <property type="entry name" value="AMP-bd_C_sf"/>
</dbReference>
<dbReference type="AlphaFoldDB" id="A0AA37HWD1"/>
<reference evidence="5" key="1">
    <citation type="submission" date="2021-08" db="EMBL/GenBank/DDBJ databases">
        <title>Prevotella lacticifex sp. nov., isolated from rumen of cow.</title>
        <authorList>
            <person name="Shinkai T."/>
            <person name="Ikeyama N."/>
            <person name="Kumagai M."/>
            <person name="Ohmori H."/>
            <person name="Sakamoto M."/>
            <person name="Ohkuma M."/>
            <person name="Mitsumori M."/>
        </authorList>
    </citation>
    <scope>NUCLEOTIDE SEQUENCE</scope>
    <source>
        <strain evidence="5">DSM 11371</strain>
    </source>
</reference>
<accession>A0AA37HWD1</accession>
<dbReference type="InterPro" id="IPR025110">
    <property type="entry name" value="AMP-bd_C"/>
</dbReference>
<dbReference type="InterPro" id="IPR000873">
    <property type="entry name" value="AMP-dep_synth/lig_dom"/>
</dbReference>
<feature type="domain" description="AMP-dependent synthetase/ligase" evidence="3">
    <location>
        <begin position="110"/>
        <end position="313"/>
    </location>
</feature>
<dbReference type="InterPro" id="IPR020845">
    <property type="entry name" value="AMP-binding_CS"/>
</dbReference>
<dbReference type="RefSeq" id="WP_006281084.1">
    <property type="nucleotide sequence ID" value="NZ_BPTR01000001.1"/>
</dbReference>
<dbReference type="Pfam" id="PF00501">
    <property type="entry name" value="AMP-binding"/>
    <property type="match status" value="1"/>
</dbReference>
<keyword evidence="2" id="KW-0436">Ligase</keyword>
<evidence type="ECO:0000259" key="3">
    <source>
        <dbReference type="Pfam" id="PF00501"/>
    </source>
</evidence>
<dbReference type="CDD" id="cd04433">
    <property type="entry name" value="AFD_class_I"/>
    <property type="match status" value="1"/>
</dbReference>
<evidence type="ECO:0000313" key="5">
    <source>
        <dbReference type="EMBL" id="GJG26803.1"/>
    </source>
</evidence>
<organism evidence="5 6">
    <name type="scientific">Segatella bryantii</name>
    <name type="common">Prevotella bryantii</name>
    <dbReference type="NCBI Taxonomy" id="77095"/>
    <lineage>
        <taxon>Bacteria</taxon>
        <taxon>Pseudomonadati</taxon>
        <taxon>Bacteroidota</taxon>
        <taxon>Bacteroidia</taxon>
        <taxon>Bacteroidales</taxon>
        <taxon>Prevotellaceae</taxon>
        <taxon>Segatella</taxon>
    </lineage>
</organism>